<dbReference type="InterPro" id="IPR006600">
    <property type="entry name" value="HTH_CenpB_DNA-bd_dom"/>
</dbReference>
<dbReference type="Proteomes" id="UP000789572">
    <property type="component" value="Unassembled WGS sequence"/>
</dbReference>
<dbReference type="Pfam" id="PF03221">
    <property type="entry name" value="HTH_Tnp_Tc5"/>
    <property type="match status" value="1"/>
</dbReference>
<dbReference type="Pfam" id="PF00857">
    <property type="entry name" value="Isochorismatase"/>
    <property type="match status" value="1"/>
</dbReference>
<comment type="caution">
    <text evidence="6">The sequence shown here is derived from an EMBL/GenBank/DDBJ whole genome shotgun (WGS) entry which is preliminary data.</text>
</comment>
<dbReference type="InterPro" id="IPR000868">
    <property type="entry name" value="Isochorismatase-like_dom"/>
</dbReference>
<dbReference type="Gene3D" id="3.40.50.850">
    <property type="entry name" value="Isochorismatase-like"/>
    <property type="match status" value="1"/>
</dbReference>
<feature type="compositionally biased region" description="Polar residues" evidence="4">
    <location>
        <begin position="139"/>
        <end position="175"/>
    </location>
</feature>
<dbReference type="Gene3D" id="1.10.10.60">
    <property type="entry name" value="Homeodomain-like"/>
    <property type="match status" value="2"/>
</dbReference>
<keyword evidence="2" id="KW-0378">Hydrolase</keyword>
<evidence type="ECO:0000256" key="2">
    <source>
        <dbReference type="ARBA" id="ARBA00022801"/>
    </source>
</evidence>
<dbReference type="PROSITE" id="PS51253">
    <property type="entry name" value="HTH_CENPB"/>
    <property type="match status" value="1"/>
</dbReference>
<reference evidence="6" key="1">
    <citation type="submission" date="2021-06" db="EMBL/GenBank/DDBJ databases">
        <authorList>
            <person name="Kallberg Y."/>
            <person name="Tangrot J."/>
            <person name="Rosling A."/>
        </authorList>
    </citation>
    <scope>NUCLEOTIDE SEQUENCE</scope>
    <source>
        <strain evidence="6">IA702</strain>
    </source>
</reference>
<protein>
    <submittedName>
        <fullName evidence="6">7184_t:CDS:1</fullName>
    </submittedName>
</protein>
<evidence type="ECO:0000256" key="4">
    <source>
        <dbReference type="SAM" id="MobiDB-lite"/>
    </source>
</evidence>
<dbReference type="SMART" id="SM00674">
    <property type="entry name" value="CENPB"/>
    <property type="match status" value="1"/>
</dbReference>
<keyword evidence="7" id="KW-1185">Reference proteome</keyword>
<organism evidence="6 7">
    <name type="scientific">Paraglomus occultum</name>
    <dbReference type="NCBI Taxonomy" id="144539"/>
    <lineage>
        <taxon>Eukaryota</taxon>
        <taxon>Fungi</taxon>
        <taxon>Fungi incertae sedis</taxon>
        <taxon>Mucoromycota</taxon>
        <taxon>Glomeromycotina</taxon>
        <taxon>Glomeromycetes</taxon>
        <taxon>Paraglomerales</taxon>
        <taxon>Paraglomeraceae</taxon>
        <taxon>Paraglomus</taxon>
    </lineage>
</organism>
<evidence type="ECO:0000256" key="3">
    <source>
        <dbReference type="ARBA" id="ARBA00023125"/>
    </source>
</evidence>
<accession>A0A9N8W115</accession>
<evidence type="ECO:0000313" key="7">
    <source>
        <dbReference type="Proteomes" id="UP000789572"/>
    </source>
</evidence>
<dbReference type="InterPro" id="IPR036380">
    <property type="entry name" value="Isochorismatase-like_sf"/>
</dbReference>
<evidence type="ECO:0000313" key="6">
    <source>
        <dbReference type="EMBL" id="CAG8467345.1"/>
    </source>
</evidence>
<comment type="similarity">
    <text evidence="1">Belongs to the isochorismatase family.</text>
</comment>
<dbReference type="InterPro" id="IPR009057">
    <property type="entry name" value="Homeodomain-like_sf"/>
</dbReference>
<dbReference type="AlphaFoldDB" id="A0A9N8W115"/>
<dbReference type="InterPro" id="IPR050272">
    <property type="entry name" value="Isochorismatase-like_hydrls"/>
</dbReference>
<dbReference type="PANTHER" id="PTHR43540:SF1">
    <property type="entry name" value="ISOCHORISMATASE HYDROLASE"/>
    <property type="match status" value="1"/>
</dbReference>
<sequence length="427" mass="47782">MPQEPKAKKKRVPITALTKQEICIKKRDNGKLRDEDLAREYGLDRSTITKILKQRERWLSIDPASNHARQKTQKSPKFPQIETALADWLAMTATNGEAVSDAQLQTKALEFAQMYGIRNEFQASNGWISKFKTRHQPRNNDNTTTNEVSLSVSQPQTMPGTSVLSSSEHQPYINLTPTTSYTTSQPSRTNGATTISMGPPSGSPFIPYTGTSSSTLGTPFTPSRMFTIDAMSHFSLDNTAYQNNTSLNQCLTKSRNLFRSVHQHRQKKNLAIISVGVCFRQGYPEVSPHNTHFSLWKQFGRLIEGTKGAEFIDGLVPHEGDIVIKSFIPTPIFNMQKRRIDAFYNTELKMVLESRNIRQVVLSGIDTGGVVLATIQSAADRDFKVVVVRDCCFDASESVQNTLMEEVLPKYGVVVVNLETIMAMLRV</sequence>
<evidence type="ECO:0000256" key="1">
    <source>
        <dbReference type="ARBA" id="ARBA00006336"/>
    </source>
</evidence>
<keyword evidence="3" id="KW-0238">DNA-binding</keyword>
<dbReference type="SUPFAM" id="SSF52499">
    <property type="entry name" value="Isochorismatase-like hydrolases"/>
    <property type="match status" value="1"/>
</dbReference>
<feature type="domain" description="HTH CENPB-type" evidence="5">
    <location>
        <begin position="69"/>
        <end position="141"/>
    </location>
</feature>
<dbReference type="EMBL" id="CAJVPJ010000052">
    <property type="protein sequence ID" value="CAG8467345.1"/>
    <property type="molecule type" value="Genomic_DNA"/>
</dbReference>
<gene>
    <name evidence="6" type="ORF">POCULU_LOCUS864</name>
</gene>
<feature type="compositionally biased region" description="Low complexity" evidence="4">
    <location>
        <begin position="176"/>
        <end position="189"/>
    </location>
</feature>
<proteinExistence type="inferred from homology"/>
<dbReference type="GO" id="GO:0016787">
    <property type="term" value="F:hydrolase activity"/>
    <property type="evidence" value="ECO:0007669"/>
    <property type="project" value="UniProtKB-KW"/>
</dbReference>
<name>A0A9N8W115_9GLOM</name>
<dbReference type="SUPFAM" id="SSF46689">
    <property type="entry name" value="Homeodomain-like"/>
    <property type="match status" value="2"/>
</dbReference>
<dbReference type="GO" id="GO:0003677">
    <property type="term" value="F:DNA binding"/>
    <property type="evidence" value="ECO:0007669"/>
    <property type="project" value="UniProtKB-KW"/>
</dbReference>
<dbReference type="OrthoDB" id="5576901at2759"/>
<dbReference type="PANTHER" id="PTHR43540">
    <property type="entry name" value="PEROXYUREIDOACRYLATE/UREIDOACRYLATE AMIDOHYDROLASE-RELATED"/>
    <property type="match status" value="1"/>
</dbReference>
<feature type="region of interest" description="Disordered" evidence="4">
    <location>
        <begin position="133"/>
        <end position="204"/>
    </location>
</feature>
<evidence type="ECO:0000259" key="5">
    <source>
        <dbReference type="PROSITE" id="PS51253"/>
    </source>
</evidence>